<gene>
    <name evidence="5" type="ORF">ED208_10405</name>
</gene>
<comment type="similarity">
    <text evidence="1">Belongs to the MobA/MobL family.</text>
</comment>
<feature type="domain" description="MobA/MobL protein" evidence="4">
    <location>
        <begin position="18"/>
        <end position="199"/>
    </location>
</feature>
<evidence type="ECO:0000313" key="6">
    <source>
        <dbReference type="Proteomes" id="UP000282106"/>
    </source>
</evidence>
<sequence length="548" mass="62377">MAIYRCSLSTFSRAKGHSSVKAAAYRARTTLLDTVSGKTSNYSNRGGLAANLMFFPKGEMPAWCKDLQAFWNEAEKAETRVNSTVAREFLIALPHEMDDQQRLALTQEITRNLVDRFGFAAMVSIHHPDKDDKNEHVHILTTTRKLEKTGFTAKVRELDMRSKAVEEVREMVANTINKHLEKGGYEARVDHRTLEAQLEEATEKQDIKKIIELDREPVPHVFRGKNQQKYEEKRQKVIEKNQKRYEKNIRQFLVATAEDAQNRSNIIQQLKAKQDKTEEQIKTAIKAYDYLSELVQTKGASKALQLDLAFLSPLEKSIFFDVNFSHNRLPPDKLEKVQVLKERTLNEAEKLTVIQQDTSQHLKTHKAEGQKEAGLLHWLTHQAKENGIRFELKDQKPFVPEPFKPNGVLSGIENLISKMEHRKTIEPMFQTDFEHCNIQQAKHQAASLPPSARAMVGNNLMARLASAASSVRALEGQLRTCKPEQRAELLGRIREADKELQAANRALDEAKSNALAAAAQEAEQARQMTARTSFIPELTLKLDAKDRR</sequence>
<evidence type="ECO:0000313" key="5">
    <source>
        <dbReference type="EMBL" id="ROH89534.1"/>
    </source>
</evidence>
<protein>
    <recommendedName>
        <fullName evidence="4">MobA/MobL protein domain-containing protein</fullName>
    </recommendedName>
</protein>
<dbReference type="RefSeq" id="WP_123211831.1">
    <property type="nucleotide sequence ID" value="NZ_RJVO01000004.1"/>
</dbReference>
<reference evidence="5 6" key="1">
    <citation type="submission" date="2018-10" db="EMBL/GenBank/DDBJ databases">
        <authorList>
            <person name="Chen W.-M."/>
        </authorList>
    </citation>
    <scope>NUCLEOTIDE SEQUENCE [LARGE SCALE GENOMIC DNA]</scope>
    <source>
        <strain evidence="5 6">THS-13</strain>
    </source>
</reference>
<keyword evidence="2" id="KW-0184">Conjugation</keyword>
<dbReference type="InParanoid" id="A0A3N0VA99"/>
<dbReference type="InterPro" id="IPR005053">
    <property type="entry name" value="MobA_MobL"/>
</dbReference>
<evidence type="ECO:0000256" key="2">
    <source>
        <dbReference type="ARBA" id="ARBA00022971"/>
    </source>
</evidence>
<comment type="caution">
    <text evidence="5">The sequence shown here is derived from an EMBL/GenBank/DDBJ whole genome shotgun (WGS) entry which is preliminary data.</text>
</comment>
<keyword evidence="6" id="KW-1185">Reference proteome</keyword>
<evidence type="ECO:0000256" key="1">
    <source>
        <dbReference type="ARBA" id="ARBA00010873"/>
    </source>
</evidence>
<feature type="coiled-coil region" evidence="3">
    <location>
        <begin position="486"/>
        <end position="520"/>
    </location>
</feature>
<accession>A0A3N0VA99</accession>
<dbReference type="AlphaFoldDB" id="A0A3N0VA99"/>
<name>A0A3N0VA99_9GAMM</name>
<evidence type="ECO:0000259" key="4">
    <source>
        <dbReference type="Pfam" id="PF03389"/>
    </source>
</evidence>
<keyword evidence="3" id="KW-0175">Coiled coil</keyword>
<dbReference type="Proteomes" id="UP000282106">
    <property type="component" value="Unassembled WGS sequence"/>
</dbReference>
<organism evidence="5 6">
    <name type="scientific">Stagnimonas aquatica</name>
    <dbReference type="NCBI Taxonomy" id="2689987"/>
    <lineage>
        <taxon>Bacteria</taxon>
        <taxon>Pseudomonadati</taxon>
        <taxon>Pseudomonadota</taxon>
        <taxon>Gammaproteobacteria</taxon>
        <taxon>Nevskiales</taxon>
        <taxon>Nevskiaceae</taxon>
        <taxon>Stagnimonas</taxon>
    </lineage>
</organism>
<proteinExistence type="inferred from homology"/>
<evidence type="ECO:0000256" key="3">
    <source>
        <dbReference type="SAM" id="Coils"/>
    </source>
</evidence>
<dbReference type="Pfam" id="PF03389">
    <property type="entry name" value="MobA_MobL"/>
    <property type="match status" value="1"/>
</dbReference>
<dbReference type="EMBL" id="RJVO01000004">
    <property type="protein sequence ID" value="ROH89534.1"/>
    <property type="molecule type" value="Genomic_DNA"/>
</dbReference>
<dbReference type="Gene3D" id="3.30.930.30">
    <property type="match status" value="1"/>
</dbReference>